<dbReference type="InterPro" id="IPR035899">
    <property type="entry name" value="DBL_dom_sf"/>
</dbReference>
<feature type="compositionally biased region" description="Basic and acidic residues" evidence="2">
    <location>
        <begin position="768"/>
        <end position="777"/>
    </location>
</feature>
<protein>
    <recommendedName>
        <fullName evidence="3">DH domain-containing protein</fullName>
    </recommendedName>
</protein>
<dbReference type="OrthoDB" id="660555at2759"/>
<reference evidence="4 5" key="1">
    <citation type="journal article" date="2016" name="Mol. Biol. Evol.">
        <title>Comparative Genomics of Early-Diverging Mushroom-Forming Fungi Provides Insights into the Origins of Lignocellulose Decay Capabilities.</title>
        <authorList>
            <person name="Nagy L.G."/>
            <person name="Riley R."/>
            <person name="Tritt A."/>
            <person name="Adam C."/>
            <person name="Daum C."/>
            <person name="Floudas D."/>
            <person name="Sun H."/>
            <person name="Yadav J.S."/>
            <person name="Pangilinan J."/>
            <person name="Larsson K.H."/>
            <person name="Matsuura K."/>
            <person name="Barry K."/>
            <person name="Labutti K."/>
            <person name="Kuo R."/>
            <person name="Ohm R.A."/>
            <person name="Bhattacharya S.S."/>
            <person name="Shirouzu T."/>
            <person name="Yoshinaga Y."/>
            <person name="Martin F.M."/>
            <person name="Grigoriev I.V."/>
            <person name="Hibbett D.S."/>
        </authorList>
    </citation>
    <scope>NUCLEOTIDE SEQUENCE [LARGE SCALE GENOMIC DNA]</scope>
    <source>
        <strain evidence="4 5">HHB10207 ss-3</strain>
    </source>
</reference>
<feature type="coiled-coil region" evidence="1">
    <location>
        <begin position="1153"/>
        <end position="1187"/>
    </location>
</feature>
<dbReference type="GO" id="GO:0005085">
    <property type="term" value="F:guanyl-nucleotide exchange factor activity"/>
    <property type="evidence" value="ECO:0007669"/>
    <property type="project" value="InterPro"/>
</dbReference>
<evidence type="ECO:0000256" key="2">
    <source>
        <dbReference type="SAM" id="MobiDB-lite"/>
    </source>
</evidence>
<feature type="compositionally biased region" description="Basic and acidic residues" evidence="2">
    <location>
        <begin position="1021"/>
        <end position="1044"/>
    </location>
</feature>
<dbReference type="PANTHER" id="PTHR12673">
    <property type="entry name" value="FACIOGENITAL DYSPLASIA PROTEIN"/>
    <property type="match status" value="1"/>
</dbReference>
<dbReference type="AlphaFoldDB" id="A0A166BRX2"/>
<organism evidence="4 5">
    <name type="scientific">Sistotremastrum suecicum HHB10207 ss-3</name>
    <dbReference type="NCBI Taxonomy" id="1314776"/>
    <lineage>
        <taxon>Eukaryota</taxon>
        <taxon>Fungi</taxon>
        <taxon>Dikarya</taxon>
        <taxon>Basidiomycota</taxon>
        <taxon>Agaricomycotina</taxon>
        <taxon>Agaricomycetes</taxon>
        <taxon>Sistotremastrales</taxon>
        <taxon>Sistotremastraceae</taxon>
        <taxon>Sistotremastrum</taxon>
    </lineage>
</organism>
<name>A0A166BRX2_9AGAM</name>
<dbReference type="Pfam" id="PF00621">
    <property type="entry name" value="RhoGEF"/>
    <property type="match status" value="1"/>
</dbReference>
<dbReference type="InterPro" id="IPR051092">
    <property type="entry name" value="FYVE_RhoGEF_PH"/>
</dbReference>
<dbReference type="SUPFAM" id="SSF48065">
    <property type="entry name" value="DBL homology domain (DH-domain)"/>
    <property type="match status" value="1"/>
</dbReference>
<feature type="compositionally biased region" description="Pro residues" evidence="2">
    <location>
        <begin position="844"/>
        <end position="855"/>
    </location>
</feature>
<evidence type="ECO:0000259" key="3">
    <source>
        <dbReference type="PROSITE" id="PS50010"/>
    </source>
</evidence>
<feature type="compositionally biased region" description="Basic residues" evidence="2">
    <location>
        <begin position="679"/>
        <end position="689"/>
    </location>
</feature>
<dbReference type="SMART" id="SM00325">
    <property type="entry name" value="RhoGEF"/>
    <property type="match status" value="1"/>
</dbReference>
<feature type="compositionally biased region" description="Low complexity" evidence="2">
    <location>
        <begin position="639"/>
        <end position="650"/>
    </location>
</feature>
<feature type="compositionally biased region" description="Low complexity" evidence="2">
    <location>
        <begin position="711"/>
        <end position="724"/>
    </location>
</feature>
<sequence length="1270" mass="140256">MAPLSPRKVPLAGGILEHTRSDAGPAQHTTITSRAFFCGVVVEGNERTDIPPDVQDLIASLGEHLPASTDTMPSSTPDPSLHQSSKPDPTALADVIHEFITTERSYLSRITMLKTAYADPLRNFARSNDSAIIPRYEAKTLFGNIDALVPVHAAFLADLEAHGEKRIGDVALKHFKILNAFECYKLYYSKREEAQAIFEREMGKKSGFASFVDKIKYNGADSRNRVGLRELLMDPIQRIPRYTLMWRLMITHMNLNDPQRAKLIEADSIASKIAMCEADEQTIRAGVMYCLSNSIEGFAANLISNGRKYIDCIDVEDGEGEETLHATLFLFDDTLVVAKRHNPTVGGKTLAGLDALDRSGGALLPIMGSVKKGSMSFKGAVDIMEVSATIVNPSSSLIHLYLSTVPQIEGSERWCRAFRSLNVVHPPRPPQIDPITSARDRKSFVEKLWMAQARIRERQGRSLVLFRPDEEVDDRKNHQETARVYWNVYERKPYLGEPKKPKVVFHIDPLGTADPIPFGVGGGPCVVIRVQPLAGELCRFSVTSTDPNDEGEEDIEQTPNIPSRVVRTIHEYGLYKFRTGGRTSQPSTPNASTRSRAALFGLDALSISKNLFNVRQNTIKGDLFGTASISKSSHKRTKSSSSRTTQTTSTEFRFSQRSNSTATMATSVDEDSFGARSRIPTRKLWKSRSKSPGGLFSGGESDGSPKRRSNRSPSRSRASSVEPESAYEDEDEDKGPSPFQQGVANSSDWELSERLELARRNSHNQHSARKELPKRPLEAQSSLDHTIYEAEEPPPMSILRPLSRASRATDDSDKTVRPTSAIPTPANGRSRSSSRHSGDRKPMGPRPPSPLPPRSPTLSAAEPPNLLDAAILNFGQELSLPVTPKNKPQIDNGSSAVKGRRLPFEPLENSQVDVTPKAPPQSDVGSSKAPHSVEPLSIKKKTSVRDSTTPSVARRTSTRARVSPSLSRTTPRASRSAPSHLTETQEADEPQVGKTSRKRTAPSEESDTEIPLTHALGLIRKTKDDLDSARRTVKRIKLDSEQVRTRPNSPVKDRMRGLQRTPTATGKSPHSKTLADQAAEARMEELRQMIGQRSGGSFTASRSAPTAAAENTVTNGDHATAEEQTPNVTVLAHDAEEALGRMQAYQDKLQADIELLAEKFREKSAQLEKARAELQSSKMQCELVKNLLTDATSEKEIMFEAFNEELDKMFDDAHLPESEAWEAMVQDLRKTKDARNESRKENSILKRSLAEAELQRDEWGALLRAHGLIP</sequence>
<feature type="compositionally biased region" description="Basic and acidic residues" evidence="2">
    <location>
        <begin position="807"/>
        <end position="816"/>
    </location>
</feature>
<feature type="region of interest" description="Disordered" evidence="2">
    <location>
        <begin position="65"/>
        <end position="88"/>
    </location>
</feature>
<keyword evidence="5" id="KW-1185">Reference proteome</keyword>
<evidence type="ECO:0000256" key="1">
    <source>
        <dbReference type="SAM" id="Coils"/>
    </source>
</evidence>
<dbReference type="GO" id="GO:0005737">
    <property type="term" value="C:cytoplasm"/>
    <property type="evidence" value="ECO:0007669"/>
    <property type="project" value="TreeGrafter"/>
</dbReference>
<evidence type="ECO:0000313" key="5">
    <source>
        <dbReference type="Proteomes" id="UP000076798"/>
    </source>
</evidence>
<dbReference type="EMBL" id="KV428101">
    <property type="protein sequence ID" value="KZT36678.1"/>
    <property type="molecule type" value="Genomic_DNA"/>
</dbReference>
<feature type="region of interest" description="Disordered" evidence="2">
    <location>
        <begin position="629"/>
        <end position="864"/>
    </location>
</feature>
<dbReference type="InterPro" id="IPR000219">
    <property type="entry name" value="DH_dom"/>
</dbReference>
<feature type="compositionally biased region" description="Polar residues" evidence="2">
    <location>
        <begin position="945"/>
        <end position="955"/>
    </location>
</feature>
<evidence type="ECO:0000313" key="4">
    <source>
        <dbReference type="EMBL" id="KZT36678.1"/>
    </source>
</evidence>
<feature type="domain" description="DH" evidence="3">
    <location>
        <begin position="91"/>
        <end position="266"/>
    </location>
</feature>
<accession>A0A166BRX2</accession>
<feature type="compositionally biased region" description="Polar residues" evidence="2">
    <location>
        <begin position="651"/>
        <end position="666"/>
    </location>
</feature>
<dbReference type="Proteomes" id="UP000076798">
    <property type="component" value="Unassembled WGS sequence"/>
</dbReference>
<dbReference type="STRING" id="1314776.A0A166BRX2"/>
<feature type="region of interest" description="Disordered" evidence="2">
    <location>
        <begin position="880"/>
        <end position="1073"/>
    </location>
</feature>
<proteinExistence type="predicted"/>
<feature type="compositionally biased region" description="Polar residues" evidence="2">
    <location>
        <begin position="964"/>
        <end position="984"/>
    </location>
</feature>
<dbReference type="Gene3D" id="1.20.900.10">
    <property type="entry name" value="Dbl homology (DH) domain"/>
    <property type="match status" value="1"/>
</dbReference>
<dbReference type="PANTHER" id="PTHR12673:SF270">
    <property type="entry name" value="FYVE-TYPE DOMAIN-CONTAINING PROTEIN"/>
    <property type="match status" value="1"/>
</dbReference>
<keyword evidence="1" id="KW-0175">Coiled coil</keyword>
<dbReference type="PROSITE" id="PS50010">
    <property type="entry name" value="DH_2"/>
    <property type="match status" value="1"/>
</dbReference>
<feature type="compositionally biased region" description="Polar residues" evidence="2">
    <location>
        <begin position="738"/>
        <end position="749"/>
    </location>
</feature>
<feature type="compositionally biased region" description="Polar residues" evidence="2">
    <location>
        <begin position="68"/>
        <end position="87"/>
    </location>
</feature>
<gene>
    <name evidence="4" type="ORF">SISSUDRAFT_1049514</name>
</gene>